<gene>
    <name evidence="2" type="ORF">FUG_LOCUS202865</name>
</gene>
<dbReference type="AlphaFoldDB" id="A0A4E9DSF9"/>
<organism evidence="2">
    <name type="scientific">Gibberella zeae</name>
    <name type="common">Wheat head blight fungus</name>
    <name type="synonym">Fusarium graminearum</name>
    <dbReference type="NCBI Taxonomy" id="5518"/>
    <lineage>
        <taxon>Eukaryota</taxon>
        <taxon>Fungi</taxon>
        <taxon>Dikarya</taxon>
        <taxon>Ascomycota</taxon>
        <taxon>Pezizomycotina</taxon>
        <taxon>Sordariomycetes</taxon>
        <taxon>Hypocreomycetidae</taxon>
        <taxon>Hypocreales</taxon>
        <taxon>Nectriaceae</taxon>
        <taxon>Fusarium</taxon>
    </lineage>
</organism>
<feature type="compositionally biased region" description="Basic and acidic residues" evidence="1">
    <location>
        <begin position="106"/>
        <end position="115"/>
    </location>
</feature>
<reference evidence="2" key="1">
    <citation type="submission" date="2019-04" db="EMBL/GenBank/DDBJ databases">
        <authorList>
            <person name="Melise S."/>
            <person name="Noan J."/>
            <person name="Okalmin O."/>
        </authorList>
    </citation>
    <scope>NUCLEOTIDE SEQUENCE</scope>
    <source>
        <strain evidence="2">FN9</strain>
    </source>
</reference>
<sequence>MKRMRQDQARPFVVRSVEINSHLPAGEQWQTVLRRCSALTGRNWRPPPLITNNSLQAVDFCNLNFSNTSTFAVSSPTCEMSGHVPSSWQDLPLMGEVGNLCPRLPEPVKSKRPASEVKSTTVEEDGIPDPLMVPEVAPALLKYENHQWACWSCRIKFFVAIKDLMPPLKRSKPNNRLAGIKDPAVRDFIIAAEERLAKAKSGKAPEEKPKCTYPTKFEDIDFSTATVMTTEEDFAAFLEEHPFGLKEPKEGSVRRMFYVDECTKFRCSGSCSGDLFRDTFEQAATSKPALLKTLQFLEDILTVKAEQLGGLR</sequence>
<name>A0A4E9DSF9_GIBZA</name>
<protein>
    <submittedName>
        <fullName evidence="2">Uncharacterized protein</fullName>
    </submittedName>
</protein>
<accession>A0A4E9DSF9</accession>
<proteinExistence type="predicted"/>
<evidence type="ECO:0000313" key="2">
    <source>
        <dbReference type="EMBL" id="VIO56228.1"/>
    </source>
</evidence>
<evidence type="ECO:0000256" key="1">
    <source>
        <dbReference type="SAM" id="MobiDB-lite"/>
    </source>
</evidence>
<feature type="region of interest" description="Disordered" evidence="1">
    <location>
        <begin position="104"/>
        <end position="126"/>
    </location>
</feature>
<dbReference type="EMBL" id="CAAKMV010000123">
    <property type="protein sequence ID" value="VIO56228.1"/>
    <property type="molecule type" value="Genomic_DNA"/>
</dbReference>